<protein>
    <submittedName>
        <fullName evidence="1">Hydrolase</fullName>
        <ecNumber evidence="1">3.1.3.-</ecNumber>
    </submittedName>
</protein>
<name>A0A379LW50_9NOCA</name>
<dbReference type="SUPFAM" id="SSF56784">
    <property type="entry name" value="HAD-like"/>
    <property type="match status" value="1"/>
</dbReference>
<dbReference type="SFLD" id="SFLDG01129">
    <property type="entry name" value="C1.5:_HAD__Beta-PGM__Phosphata"/>
    <property type="match status" value="1"/>
</dbReference>
<dbReference type="RefSeq" id="WP_016933698.1">
    <property type="nucleotide sequence ID" value="NZ_CP101467.1"/>
</dbReference>
<organism evidence="1 2">
    <name type="scientific">Rhodococcus gordoniae</name>
    <dbReference type="NCBI Taxonomy" id="223392"/>
    <lineage>
        <taxon>Bacteria</taxon>
        <taxon>Bacillati</taxon>
        <taxon>Actinomycetota</taxon>
        <taxon>Actinomycetes</taxon>
        <taxon>Mycobacteriales</taxon>
        <taxon>Nocardiaceae</taxon>
        <taxon>Rhodococcus</taxon>
    </lineage>
</organism>
<dbReference type="InterPro" id="IPR036412">
    <property type="entry name" value="HAD-like_sf"/>
</dbReference>
<sequence>MSQTDTDRTPRVRTDTGVHAVLWDMDGTLVDTEPYWFRAETSLTAEHGVPWTHEQATALVGNSLPTSAAILREAGVGLGIRQIIDTLVDSVIDQVREAVPWRPGARELLAEIREADVPCVMVTMSERKLASEIHRLLPSGTFEFVISGDMVERGKPDPQPYDLAVERLSATRGVLSRERIVAIEDSLPGLASAKAAGVVTLGVPNMVALPDGPGHTLWPTLEGRGLADLRHLLDAG</sequence>
<dbReference type="CDD" id="cd07505">
    <property type="entry name" value="HAD_BPGM-like"/>
    <property type="match status" value="1"/>
</dbReference>
<proteinExistence type="predicted"/>
<dbReference type="EC" id="3.1.3.-" evidence="1"/>
<dbReference type="PANTHER" id="PTHR18901">
    <property type="entry name" value="2-DEOXYGLUCOSE-6-PHOSPHATE PHOSPHATASE 2"/>
    <property type="match status" value="1"/>
</dbReference>
<keyword evidence="2" id="KW-1185">Reference proteome</keyword>
<dbReference type="AlphaFoldDB" id="A0A379LW50"/>
<dbReference type="InterPro" id="IPR006439">
    <property type="entry name" value="HAD-SF_hydro_IA"/>
</dbReference>
<dbReference type="PANTHER" id="PTHR18901:SF38">
    <property type="entry name" value="PSEUDOURIDINE-5'-PHOSPHATASE"/>
    <property type="match status" value="1"/>
</dbReference>
<dbReference type="Pfam" id="PF00702">
    <property type="entry name" value="Hydrolase"/>
    <property type="match status" value="1"/>
</dbReference>
<dbReference type="GO" id="GO:0016787">
    <property type="term" value="F:hydrolase activity"/>
    <property type="evidence" value="ECO:0007669"/>
    <property type="project" value="UniProtKB-KW"/>
</dbReference>
<evidence type="ECO:0000313" key="1">
    <source>
        <dbReference type="EMBL" id="SUE14280.1"/>
    </source>
</evidence>
<dbReference type="Gene3D" id="1.10.150.240">
    <property type="entry name" value="Putative phosphatase, domain 2"/>
    <property type="match status" value="1"/>
</dbReference>
<dbReference type="Gene3D" id="3.40.50.1000">
    <property type="entry name" value="HAD superfamily/HAD-like"/>
    <property type="match status" value="1"/>
</dbReference>
<gene>
    <name evidence="1" type="ORF">NCTC13296_01119</name>
</gene>
<dbReference type="EMBL" id="UGVI01000001">
    <property type="protein sequence ID" value="SUE14280.1"/>
    <property type="molecule type" value="Genomic_DNA"/>
</dbReference>
<evidence type="ECO:0000313" key="2">
    <source>
        <dbReference type="Proteomes" id="UP000254569"/>
    </source>
</evidence>
<reference evidence="1 2" key="1">
    <citation type="submission" date="2018-06" db="EMBL/GenBank/DDBJ databases">
        <authorList>
            <consortium name="Pathogen Informatics"/>
            <person name="Doyle S."/>
        </authorList>
    </citation>
    <scope>NUCLEOTIDE SEQUENCE [LARGE SCALE GENOMIC DNA]</scope>
    <source>
        <strain evidence="1 2">NCTC13296</strain>
    </source>
</reference>
<dbReference type="Proteomes" id="UP000254569">
    <property type="component" value="Unassembled WGS sequence"/>
</dbReference>
<accession>A0A379LW50</accession>
<dbReference type="InterPro" id="IPR023214">
    <property type="entry name" value="HAD_sf"/>
</dbReference>
<keyword evidence="1" id="KW-0378">Hydrolase</keyword>
<dbReference type="NCBIfam" id="TIGR01509">
    <property type="entry name" value="HAD-SF-IA-v3"/>
    <property type="match status" value="1"/>
</dbReference>
<dbReference type="InterPro" id="IPR023198">
    <property type="entry name" value="PGP-like_dom2"/>
</dbReference>
<dbReference type="SFLD" id="SFLDS00003">
    <property type="entry name" value="Haloacid_Dehalogenase"/>
    <property type="match status" value="1"/>
</dbReference>